<protein>
    <submittedName>
        <fullName evidence="4">Threonylcarbamoyladenosine tRNA methylthiotransferase-like isoform X1</fullName>
    </submittedName>
</protein>
<evidence type="ECO:0000256" key="1">
    <source>
        <dbReference type="ARBA" id="ARBA00022679"/>
    </source>
</evidence>
<dbReference type="AlphaFoldDB" id="A0A6P6NZ76"/>
<reference evidence="4" key="1">
    <citation type="submission" date="2025-08" db="UniProtKB">
        <authorList>
            <consortium name="RefSeq"/>
        </authorList>
    </citation>
    <scope>IDENTIFICATION</scope>
    <source>
        <strain evidence="4">Wakin</strain>
        <tissue evidence="4">Muscle</tissue>
    </source>
</reference>
<evidence type="ECO:0000313" key="4">
    <source>
        <dbReference type="RefSeq" id="XP_026113910.1"/>
    </source>
</evidence>
<feature type="region of interest" description="Disordered" evidence="2">
    <location>
        <begin position="95"/>
        <end position="128"/>
    </location>
</feature>
<dbReference type="GeneID" id="113092497"/>
<sequence length="128" mass="14249">MVMASVDDIEDLVTSHDLTPHKRQCARSNIMPSPCKHTLQLAAEELQTDSVNPGTQKIWVRTWGSSHNSSDGEYMAGHLAASEYKITGESLYWSAPSQSRRGHVHTGSRMNRAEWSGEDPPLLPRDYG</sequence>
<dbReference type="OrthoDB" id="1730074at2759"/>
<dbReference type="PANTHER" id="PTHR11918:SF45">
    <property type="entry name" value="THREONYLCARBAMOYLADENOSINE TRNA METHYLTHIOTRANSFERASE"/>
    <property type="match status" value="1"/>
</dbReference>
<evidence type="ECO:0000256" key="2">
    <source>
        <dbReference type="SAM" id="MobiDB-lite"/>
    </source>
</evidence>
<accession>A0A6P6NZ76</accession>
<proteinExistence type="predicted"/>
<keyword evidence="1" id="KW-0808">Transferase</keyword>
<dbReference type="RefSeq" id="XP_026113910.1">
    <property type="nucleotide sequence ID" value="XM_026258125.1"/>
</dbReference>
<dbReference type="Proteomes" id="UP000515129">
    <property type="component" value="Unplaced"/>
</dbReference>
<dbReference type="GO" id="GO:0035598">
    <property type="term" value="F:tRNA (N(6)-L-threonylcarbamoyladenosine(37)-C(2))-methylthiotransferase activity"/>
    <property type="evidence" value="ECO:0007669"/>
    <property type="project" value="TreeGrafter"/>
</dbReference>
<dbReference type="GO" id="GO:0005783">
    <property type="term" value="C:endoplasmic reticulum"/>
    <property type="evidence" value="ECO:0007669"/>
    <property type="project" value="TreeGrafter"/>
</dbReference>
<gene>
    <name evidence="4" type="primary">LOC113092497</name>
</gene>
<name>A0A6P6NZ76_CARAU</name>
<organism evidence="3 4">
    <name type="scientific">Carassius auratus</name>
    <name type="common">Goldfish</name>
    <dbReference type="NCBI Taxonomy" id="7957"/>
    <lineage>
        <taxon>Eukaryota</taxon>
        <taxon>Metazoa</taxon>
        <taxon>Chordata</taxon>
        <taxon>Craniata</taxon>
        <taxon>Vertebrata</taxon>
        <taxon>Euteleostomi</taxon>
        <taxon>Actinopterygii</taxon>
        <taxon>Neopterygii</taxon>
        <taxon>Teleostei</taxon>
        <taxon>Ostariophysi</taxon>
        <taxon>Cypriniformes</taxon>
        <taxon>Cyprinidae</taxon>
        <taxon>Cyprininae</taxon>
        <taxon>Carassius</taxon>
    </lineage>
</organism>
<dbReference type="PANTHER" id="PTHR11918">
    <property type="entry name" value="RADICAL SAM PROTEINS"/>
    <property type="match status" value="1"/>
</dbReference>
<evidence type="ECO:0000313" key="3">
    <source>
        <dbReference type="Proteomes" id="UP000515129"/>
    </source>
</evidence>
<keyword evidence="3" id="KW-1185">Reference proteome</keyword>
<dbReference type="KEGG" id="caua:113092497"/>